<feature type="compositionally biased region" description="Polar residues" evidence="2">
    <location>
        <begin position="149"/>
        <end position="165"/>
    </location>
</feature>
<evidence type="ECO:0000313" key="4">
    <source>
        <dbReference type="Proteomes" id="UP000321291"/>
    </source>
</evidence>
<dbReference type="Proteomes" id="UP000321291">
    <property type="component" value="Chromosome"/>
</dbReference>
<dbReference type="CDD" id="cd23763">
    <property type="entry name" value="ASKHA_ATPase_ROK"/>
    <property type="match status" value="1"/>
</dbReference>
<dbReference type="KEGG" id="agi:FSB73_19965"/>
<protein>
    <submittedName>
        <fullName evidence="3">ROK family protein</fullName>
    </submittedName>
</protein>
<dbReference type="OrthoDB" id="9810372at2"/>
<organism evidence="3 4">
    <name type="scientific">Arachidicoccus ginsenosidivorans</name>
    <dbReference type="NCBI Taxonomy" id="496057"/>
    <lineage>
        <taxon>Bacteria</taxon>
        <taxon>Pseudomonadati</taxon>
        <taxon>Bacteroidota</taxon>
        <taxon>Chitinophagia</taxon>
        <taxon>Chitinophagales</taxon>
        <taxon>Chitinophagaceae</taxon>
        <taxon>Arachidicoccus</taxon>
    </lineage>
</organism>
<evidence type="ECO:0000313" key="3">
    <source>
        <dbReference type="EMBL" id="QEC73600.1"/>
    </source>
</evidence>
<evidence type="ECO:0000256" key="2">
    <source>
        <dbReference type="SAM" id="MobiDB-lite"/>
    </source>
</evidence>
<dbReference type="Gene3D" id="3.30.420.40">
    <property type="match status" value="2"/>
</dbReference>
<name>A0A5B8VQ47_9BACT</name>
<comment type="similarity">
    <text evidence="1">Belongs to the ROK (NagC/XylR) family.</text>
</comment>
<dbReference type="SUPFAM" id="SSF53067">
    <property type="entry name" value="Actin-like ATPase domain"/>
    <property type="match status" value="2"/>
</dbReference>
<feature type="region of interest" description="Disordered" evidence="2">
    <location>
        <begin position="148"/>
        <end position="180"/>
    </location>
</feature>
<dbReference type="EMBL" id="CP042434">
    <property type="protein sequence ID" value="QEC73600.1"/>
    <property type="molecule type" value="Genomic_DNA"/>
</dbReference>
<accession>A0A5B8VQ47</accession>
<dbReference type="InterPro" id="IPR000600">
    <property type="entry name" value="ROK"/>
</dbReference>
<dbReference type="AlphaFoldDB" id="A0A5B8VQ47"/>
<reference evidence="3 4" key="1">
    <citation type="journal article" date="2017" name="Int. J. Syst. Evol. Microbiol.">
        <title>Arachidicoccus ginsenosidivorans sp. nov., with ginsenoside-converting activity isolated from ginseng cultivating soil.</title>
        <authorList>
            <person name="Siddiqi M.Z."/>
            <person name="Aslam Z."/>
            <person name="Im W.T."/>
        </authorList>
    </citation>
    <scope>NUCLEOTIDE SEQUENCE [LARGE SCALE GENOMIC DNA]</scope>
    <source>
        <strain evidence="3 4">Gsoil 809</strain>
    </source>
</reference>
<sequence length="371" mass="40284">MEDSAQYGKQKRINNTSSALKGGGIIGIDFGATNLRAALVSEHGLVHMESRPTPNQGSSDDVWREIAELINAVINNNNGQLPTAICAGVPSVVDTATGTVYDVQHIPACKSLALGNLIENKFGVLALINNDANAFALGEYYFGDHTYNDDNNTGQIPRSEQSPRPTTRPVDQEMSDDKPRMKSYMDILDGQTGNKHSAASSMRSKNLHGTQHEKSLVGLTIGTGLGAGLILNGKLYSGPNCGAGEVGCLPYLDANLERYVSGAFFNNGDLNGKVYFELAQKGDRMALAHYEQFGHHLGQAIKIIMYTYDPDSIILGGSVSQAFNFFYKAMFKAMQDFDYPGILNKIRVSPSRLKHSAILGAASLYFDYVKR</sequence>
<dbReference type="PANTHER" id="PTHR18964:SF149">
    <property type="entry name" value="BIFUNCTIONAL UDP-N-ACETYLGLUCOSAMINE 2-EPIMERASE_N-ACETYLMANNOSAMINE KINASE"/>
    <property type="match status" value="1"/>
</dbReference>
<proteinExistence type="inferred from homology"/>
<dbReference type="InterPro" id="IPR043129">
    <property type="entry name" value="ATPase_NBD"/>
</dbReference>
<gene>
    <name evidence="3" type="ORF">FSB73_19965</name>
</gene>
<dbReference type="PANTHER" id="PTHR18964">
    <property type="entry name" value="ROK (REPRESSOR, ORF, KINASE) FAMILY"/>
    <property type="match status" value="1"/>
</dbReference>
<dbReference type="Pfam" id="PF00480">
    <property type="entry name" value="ROK"/>
    <property type="match status" value="2"/>
</dbReference>
<keyword evidence="4" id="KW-1185">Reference proteome</keyword>
<dbReference type="RefSeq" id="WP_146786309.1">
    <property type="nucleotide sequence ID" value="NZ_CP042434.1"/>
</dbReference>
<evidence type="ECO:0000256" key="1">
    <source>
        <dbReference type="ARBA" id="ARBA00006479"/>
    </source>
</evidence>